<dbReference type="Proteomes" id="UP001164803">
    <property type="component" value="Chromosome"/>
</dbReference>
<dbReference type="InterPro" id="IPR013332">
    <property type="entry name" value="KPR_N"/>
</dbReference>
<dbReference type="PANTHER" id="PTHR21708:SF26">
    <property type="entry name" value="2-DEHYDROPANTOATE 2-REDUCTASE"/>
    <property type="match status" value="1"/>
</dbReference>
<evidence type="ECO:0000313" key="2">
    <source>
        <dbReference type="EMBL" id="WAH38564.1"/>
    </source>
</evidence>
<dbReference type="EMBL" id="CP104064">
    <property type="protein sequence ID" value="WAH38564.1"/>
    <property type="molecule type" value="Genomic_DNA"/>
</dbReference>
<dbReference type="InterPro" id="IPR036291">
    <property type="entry name" value="NAD(P)-bd_dom_sf"/>
</dbReference>
<dbReference type="PANTHER" id="PTHR21708">
    <property type="entry name" value="PROBABLE 2-DEHYDROPANTOATE 2-REDUCTASE"/>
    <property type="match status" value="1"/>
</dbReference>
<feature type="domain" description="Ketopantoate reductase N-terminal" evidence="1">
    <location>
        <begin position="3"/>
        <end position="125"/>
    </location>
</feature>
<gene>
    <name evidence="2" type="ORF">NZD86_08830</name>
</gene>
<evidence type="ECO:0000313" key="3">
    <source>
        <dbReference type="Proteomes" id="UP001164803"/>
    </source>
</evidence>
<organism evidence="2 3">
    <name type="scientific">Alicyclobacillus dauci</name>
    <dbReference type="NCBI Taxonomy" id="1475485"/>
    <lineage>
        <taxon>Bacteria</taxon>
        <taxon>Bacillati</taxon>
        <taxon>Bacillota</taxon>
        <taxon>Bacilli</taxon>
        <taxon>Bacillales</taxon>
        <taxon>Alicyclobacillaceae</taxon>
        <taxon>Alicyclobacillus</taxon>
    </lineage>
</organism>
<name>A0ABY6Z8I3_9BACL</name>
<dbReference type="SUPFAM" id="SSF51735">
    <property type="entry name" value="NAD(P)-binding Rossmann-fold domains"/>
    <property type="match status" value="1"/>
</dbReference>
<protein>
    <submittedName>
        <fullName evidence="2">NAD(P)-binding domain-containing protein</fullName>
    </submittedName>
</protein>
<evidence type="ECO:0000259" key="1">
    <source>
        <dbReference type="Pfam" id="PF02558"/>
    </source>
</evidence>
<accession>A0ABY6Z8I3</accession>
<dbReference type="Pfam" id="PF02558">
    <property type="entry name" value="ApbA"/>
    <property type="match status" value="1"/>
</dbReference>
<keyword evidence="3" id="KW-1185">Reference proteome</keyword>
<proteinExistence type="predicted"/>
<sequence>MNIVVLGAGAVGGYFGGRLALAGSTVTSLVRERRFQQLKNIGLHIESIHGDFTVAPELALSTDEIENPDIVILAIKNYHLQSALPEIRDPVQRGAKVLPLMNGVQHMEMLVSEFGEESVLGGLCYRRHLIQTEKLSIQVQCTISSSAL</sequence>
<dbReference type="InterPro" id="IPR051402">
    <property type="entry name" value="KPR-Related"/>
</dbReference>
<dbReference type="Gene3D" id="3.40.50.720">
    <property type="entry name" value="NAD(P)-binding Rossmann-like Domain"/>
    <property type="match status" value="1"/>
</dbReference>
<reference evidence="2" key="1">
    <citation type="submission" date="2022-08" db="EMBL/GenBank/DDBJ databases">
        <title>Alicyclobacillus dauci DSM2870, complete genome.</title>
        <authorList>
            <person name="Wang Q."/>
            <person name="Cai R."/>
            <person name="Wang Z."/>
        </authorList>
    </citation>
    <scope>NUCLEOTIDE SEQUENCE</scope>
    <source>
        <strain evidence="2">DSM 28700</strain>
    </source>
</reference>
<dbReference type="RefSeq" id="WP_268046141.1">
    <property type="nucleotide sequence ID" value="NZ_CP104064.1"/>
</dbReference>